<dbReference type="SUPFAM" id="SSF56059">
    <property type="entry name" value="Glutathione synthetase ATP-binding domain-like"/>
    <property type="match status" value="1"/>
</dbReference>
<keyword evidence="4 11" id="KW-0479">Metal-binding</keyword>
<evidence type="ECO:0000313" key="18">
    <source>
        <dbReference type="EMBL" id="KAA0979615.1"/>
    </source>
</evidence>
<dbReference type="RefSeq" id="WP_007271823.1">
    <property type="nucleotide sequence ID" value="NZ_JBITUG010000012.1"/>
</dbReference>
<dbReference type="InterPro" id="IPR011054">
    <property type="entry name" value="Rudment_hybrid_motif"/>
</dbReference>
<dbReference type="Pfam" id="PF00289">
    <property type="entry name" value="Biotin_carb_N"/>
    <property type="match status" value="1"/>
</dbReference>
<feature type="domain" description="ATP-grasp" evidence="15">
    <location>
        <begin position="121"/>
        <end position="321"/>
    </location>
</feature>
<evidence type="ECO:0000256" key="5">
    <source>
        <dbReference type="ARBA" id="ARBA00022741"/>
    </source>
</evidence>
<evidence type="ECO:0000256" key="7">
    <source>
        <dbReference type="ARBA" id="ARBA00023267"/>
    </source>
</evidence>
<comment type="function">
    <text evidence="8">Catalyzes a 2-step reaction, involving the ATP-dependent carboxylation of the covalently attached biotin in the first step and the transfer of the carboxyl group to pyruvate in the second.</text>
</comment>
<dbReference type="NCBIfam" id="TIGR01235">
    <property type="entry name" value="pyruv_carbox"/>
    <property type="match status" value="1"/>
</dbReference>
<evidence type="ECO:0000256" key="13">
    <source>
        <dbReference type="SAM" id="MobiDB-lite"/>
    </source>
</evidence>
<evidence type="ECO:0000256" key="9">
    <source>
        <dbReference type="PIRSR" id="PIRSR001594-1"/>
    </source>
</evidence>
<dbReference type="NCBIfam" id="NF009554">
    <property type="entry name" value="PRK12999.1"/>
    <property type="match status" value="1"/>
</dbReference>
<feature type="active site" evidence="9">
    <location>
        <position position="296"/>
    </location>
</feature>
<dbReference type="Gene3D" id="3.10.600.10">
    <property type="entry name" value="pyruvate carboxylase f1077a mutant domain"/>
    <property type="match status" value="1"/>
</dbReference>
<dbReference type="CDD" id="cd07937">
    <property type="entry name" value="DRE_TIM_PC_TC_5S"/>
    <property type="match status" value="1"/>
</dbReference>
<dbReference type="Gene3D" id="3.20.20.70">
    <property type="entry name" value="Aldolase class I"/>
    <property type="match status" value="1"/>
</dbReference>
<feature type="binding site" evidence="11">
    <location>
        <position position="752"/>
    </location>
    <ligand>
        <name>Mn(2+)</name>
        <dbReference type="ChEBI" id="CHEBI:29035"/>
    </ligand>
</feature>
<dbReference type="InterPro" id="IPR016185">
    <property type="entry name" value="PreATP-grasp_dom_sf"/>
</dbReference>
<dbReference type="InterPro" id="IPR011053">
    <property type="entry name" value="Single_hybrid_motif"/>
</dbReference>
<dbReference type="Pfam" id="PF02786">
    <property type="entry name" value="CPSase_L_D2"/>
    <property type="match status" value="1"/>
</dbReference>
<dbReference type="SUPFAM" id="SSF51246">
    <property type="entry name" value="Rudiment single hybrid motif"/>
    <property type="match status" value="1"/>
</dbReference>
<dbReference type="PROSITE" id="PS50975">
    <property type="entry name" value="ATP_GRASP"/>
    <property type="match status" value="1"/>
</dbReference>
<reference evidence="18 19" key="1">
    <citation type="submission" date="2019-07" db="EMBL/GenBank/DDBJ databases">
        <title>Analysis of the biochemical properties, biological activity and biotechnological potential of siderophores and biosurfactants produced by Antarctic psychrotolerant bacteria.</title>
        <authorList>
            <person name="Styczynski M."/>
            <person name="Krucon T."/>
            <person name="Decewicz P."/>
            <person name="Dziewit L."/>
        </authorList>
    </citation>
    <scope>NUCLEOTIDE SEQUENCE [LARGE SCALE GENOMIC DNA]</scope>
    <source>
        <strain evidence="18 19">ANT_H27</strain>
    </source>
</reference>
<evidence type="ECO:0000256" key="12">
    <source>
        <dbReference type="PIRSR" id="PIRSR001594-4"/>
    </source>
</evidence>
<dbReference type="PROSITE" id="PS50979">
    <property type="entry name" value="BC"/>
    <property type="match status" value="1"/>
</dbReference>
<comment type="catalytic activity">
    <reaction evidence="8">
        <text>hydrogencarbonate + pyruvate + ATP = oxaloacetate + ADP + phosphate + H(+)</text>
        <dbReference type="Rhea" id="RHEA:20844"/>
        <dbReference type="ChEBI" id="CHEBI:15361"/>
        <dbReference type="ChEBI" id="CHEBI:15378"/>
        <dbReference type="ChEBI" id="CHEBI:16452"/>
        <dbReference type="ChEBI" id="CHEBI:17544"/>
        <dbReference type="ChEBI" id="CHEBI:30616"/>
        <dbReference type="ChEBI" id="CHEBI:43474"/>
        <dbReference type="ChEBI" id="CHEBI:456216"/>
        <dbReference type="EC" id="6.4.1.1"/>
    </reaction>
</comment>
<dbReference type="OrthoDB" id="9760256at2"/>
<dbReference type="InterPro" id="IPR005479">
    <property type="entry name" value="CPAse_ATP-bd"/>
</dbReference>
<dbReference type="InterPro" id="IPR013785">
    <property type="entry name" value="Aldolase_TIM"/>
</dbReference>
<feature type="binding site" evidence="11">
    <location>
        <position position="754"/>
    </location>
    <ligand>
        <name>Mn(2+)</name>
        <dbReference type="ChEBI" id="CHEBI:29035"/>
    </ligand>
</feature>
<dbReference type="GO" id="GO:0004736">
    <property type="term" value="F:pyruvate carboxylase activity"/>
    <property type="evidence" value="ECO:0007669"/>
    <property type="project" value="UniProtKB-EC"/>
</dbReference>
<dbReference type="PROSITE" id="PS50968">
    <property type="entry name" value="BIOTINYL_LIPOYL"/>
    <property type="match status" value="1"/>
</dbReference>
<comment type="cofactor">
    <cofactor evidence="1 8">
        <name>biotin</name>
        <dbReference type="ChEBI" id="CHEBI:57586"/>
    </cofactor>
</comment>
<evidence type="ECO:0000259" key="17">
    <source>
        <dbReference type="PROSITE" id="PS50991"/>
    </source>
</evidence>
<name>A0A5B0EN32_9MICC</name>
<evidence type="ECO:0000256" key="11">
    <source>
        <dbReference type="PIRSR" id="PIRSR001594-3"/>
    </source>
</evidence>
<dbReference type="PANTHER" id="PTHR43778">
    <property type="entry name" value="PYRUVATE CARBOXYLASE"/>
    <property type="match status" value="1"/>
</dbReference>
<feature type="domain" description="Lipoyl-binding" evidence="14">
    <location>
        <begin position="1073"/>
        <end position="1147"/>
    </location>
</feature>
<dbReference type="Pfam" id="PF00682">
    <property type="entry name" value="HMGL-like"/>
    <property type="match status" value="1"/>
</dbReference>
<evidence type="ECO:0000256" key="10">
    <source>
        <dbReference type="PIRSR" id="PIRSR001594-2"/>
    </source>
</evidence>
<dbReference type="InterPro" id="IPR000891">
    <property type="entry name" value="PYR_CT"/>
</dbReference>
<dbReference type="Pfam" id="PF00364">
    <property type="entry name" value="Biotin_lipoyl"/>
    <property type="match status" value="1"/>
</dbReference>
<dbReference type="InterPro" id="IPR005481">
    <property type="entry name" value="BC-like_N"/>
</dbReference>
<protein>
    <recommendedName>
        <fullName evidence="2 8">Pyruvate carboxylase</fullName>
        <ecNumber evidence="2 8">6.4.1.1</ecNumber>
    </recommendedName>
</protein>
<keyword evidence="5 8" id="KW-0547">Nucleotide-binding</keyword>
<dbReference type="Gene3D" id="3.30.470.20">
    <property type="entry name" value="ATP-grasp fold, B domain"/>
    <property type="match status" value="1"/>
</dbReference>
<evidence type="ECO:0000259" key="14">
    <source>
        <dbReference type="PROSITE" id="PS50968"/>
    </source>
</evidence>
<dbReference type="InterPro" id="IPR011764">
    <property type="entry name" value="Biotin_carboxylation_dom"/>
</dbReference>
<evidence type="ECO:0000256" key="4">
    <source>
        <dbReference type="ARBA" id="ARBA00022723"/>
    </source>
</evidence>
<feature type="compositionally biased region" description="Basic and acidic residues" evidence="13">
    <location>
        <begin position="481"/>
        <end position="492"/>
    </location>
</feature>
<dbReference type="Pfam" id="PF02436">
    <property type="entry name" value="PYC_OADA"/>
    <property type="match status" value="1"/>
</dbReference>
<dbReference type="GO" id="GO:0005524">
    <property type="term" value="F:ATP binding"/>
    <property type="evidence" value="ECO:0007669"/>
    <property type="project" value="UniProtKB-UniRule"/>
</dbReference>
<proteinExistence type="predicted"/>
<organism evidence="18 19">
    <name type="scientific">Paeniglutamicibacter gangotriensis</name>
    <dbReference type="NCBI Taxonomy" id="254787"/>
    <lineage>
        <taxon>Bacteria</taxon>
        <taxon>Bacillati</taxon>
        <taxon>Actinomycetota</taxon>
        <taxon>Actinomycetes</taxon>
        <taxon>Micrococcales</taxon>
        <taxon>Micrococcaceae</taxon>
        <taxon>Paeniglutamicibacter</taxon>
    </lineage>
</organism>
<feature type="binding site" description="via carbamate group" evidence="11">
    <location>
        <position position="723"/>
    </location>
    <ligand>
        <name>Mn(2+)</name>
        <dbReference type="ChEBI" id="CHEBI:29035"/>
    </ligand>
</feature>
<gene>
    <name evidence="18" type="ORF">FQ154_00115</name>
</gene>
<evidence type="ECO:0000256" key="1">
    <source>
        <dbReference type="ARBA" id="ARBA00001953"/>
    </source>
</evidence>
<dbReference type="SUPFAM" id="SSF89000">
    <property type="entry name" value="post-HMGL domain-like"/>
    <property type="match status" value="1"/>
</dbReference>
<dbReference type="FunFam" id="3.20.20.70:FF:000120">
    <property type="entry name" value="Pyruvate carboxylase"/>
    <property type="match status" value="1"/>
</dbReference>
<dbReference type="SMART" id="SM00878">
    <property type="entry name" value="Biotin_carb_C"/>
    <property type="match status" value="1"/>
</dbReference>
<dbReference type="NCBIfam" id="NF006761">
    <property type="entry name" value="PRK09282.1"/>
    <property type="match status" value="1"/>
</dbReference>
<dbReference type="PROSITE" id="PS50991">
    <property type="entry name" value="PYR_CT"/>
    <property type="match status" value="1"/>
</dbReference>
<dbReference type="GO" id="GO:0005737">
    <property type="term" value="C:cytoplasm"/>
    <property type="evidence" value="ECO:0007669"/>
    <property type="project" value="TreeGrafter"/>
</dbReference>
<dbReference type="Pfam" id="PF02785">
    <property type="entry name" value="Biotin_carb_C"/>
    <property type="match status" value="1"/>
</dbReference>
<dbReference type="PANTHER" id="PTHR43778:SF2">
    <property type="entry name" value="PYRUVATE CARBOXYLASE, MITOCHONDRIAL"/>
    <property type="match status" value="1"/>
</dbReference>
<dbReference type="FunFam" id="3.30.1490.20:FF:000003">
    <property type="entry name" value="acetyl-CoA carboxylase isoform X1"/>
    <property type="match status" value="1"/>
</dbReference>
<feature type="binding site" evidence="10">
    <location>
        <position position="887"/>
    </location>
    <ligand>
        <name>substrate</name>
    </ligand>
</feature>
<evidence type="ECO:0000256" key="2">
    <source>
        <dbReference type="ARBA" id="ARBA00013057"/>
    </source>
</evidence>
<feature type="domain" description="Biotin carboxylation" evidence="16">
    <location>
        <begin position="1"/>
        <end position="454"/>
    </location>
</feature>
<keyword evidence="3 8" id="KW-0436">Ligase</keyword>
<dbReference type="EC" id="6.4.1.1" evidence="2 8"/>
<keyword evidence="6 8" id="KW-0067">ATP-binding</keyword>
<feature type="binding site" evidence="10">
    <location>
        <position position="200"/>
    </location>
    <ligand>
        <name>ATP</name>
        <dbReference type="ChEBI" id="CHEBI:30616"/>
    </ligand>
</feature>
<dbReference type="GO" id="GO:0006094">
    <property type="term" value="P:gluconeogenesis"/>
    <property type="evidence" value="ECO:0007669"/>
    <property type="project" value="InterPro"/>
</dbReference>
<feature type="binding site" evidence="10">
    <location>
        <position position="625"/>
    </location>
    <ligand>
        <name>substrate</name>
    </ligand>
</feature>
<evidence type="ECO:0000259" key="15">
    <source>
        <dbReference type="PROSITE" id="PS50975"/>
    </source>
</evidence>
<feature type="domain" description="Pyruvate carboxyltransferase" evidence="17">
    <location>
        <begin position="544"/>
        <end position="813"/>
    </location>
</feature>
<feature type="modified residue" description="N6-biotinyllysine" evidence="12">
    <location>
        <position position="1113"/>
    </location>
</feature>
<dbReference type="SUPFAM" id="SSF51230">
    <property type="entry name" value="Single hybrid motif"/>
    <property type="match status" value="1"/>
</dbReference>
<dbReference type="SUPFAM" id="SSF52440">
    <property type="entry name" value="PreATP-grasp domain"/>
    <property type="match status" value="1"/>
</dbReference>
<dbReference type="InterPro" id="IPR055268">
    <property type="entry name" value="PCB-like"/>
</dbReference>
<dbReference type="GO" id="GO:0046872">
    <property type="term" value="F:metal ion binding"/>
    <property type="evidence" value="ECO:0007669"/>
    <property type="project" value="UniProtKB-KW"/>
</dbReference>
<dbReference type="FunFam" id="3.30.470.20:FF:000012">
    <property type="entry name" value="Pyruvate carboxylase"/>
    <property type="match status" value="1"/>
</dbReference>
<sequence>MFKKILVANRGEIAIRAFRAGYELGAKTVAVYPYEDRNSIHRQKADEAYQIGEEGHPVRAYLDAEEVIRVAKEAGADAIYPGYGFLAENPDLSRAAAEAGIKFIGPAAEILEMAGNKVEALRSARAAGIPVLESSEPSSDVEYLSAEADKIGFPVFVKAVAGGGGRGMRRVDTRDQLAESLSAAMREAASAFGDDTMFVEQAVLRPRHIEVQILADEHGNVVHLFERDCSLQRRHQKVIEIAPAPNLDESIRQALYADAVKFAKALNYQNAGTVEFLVDTVGERAGQHVFIEMNPRIQVEHTVTEEITDVDLVQAQMRIAAGATLDELDIRQDELQIRGVALQSRITTEDPANGFRPDVGTITVYRSAGGSGVRLDGGTIYTGAEVSPHFDSMLVKLTCRGRDFSTATARLRRALAEFRIRGVTTNIPFLMNVLDDPTFLAGEAATDFIDTHPELLAGRKSQDRGTKALSFLADVTVNQPHGDRVDGIDPRKKLPSFPGDKASQPERSPFDGPSDQTPPAGWRQRLLELGPEGFAKALRAETAVAVTDTTFRDAHQSLLATRVRTRDLLAAAPAYAHVLPQLFSMEVWGGATYDVSLRFLGEDPWKRLALLRAELPNIPLQMLLRGRNTVGYTPYPTEVTDAFVKEAAATGIDIFRIFDALNDVSQMAPAIKAVRATGTAVAEVALCYTGNLLDPAEDLYTLDYYLELAQQIVDAGAHILAIKDMAGLLRPAAAAKLVTALRERFDLPVHLHTHDTAGGQLATLMAAIDAGVDAVDVAAASMAGTTSQPSSSALVAALENTERDTGISLDAAASLEPYWESVRAMYAPFESGLAAPTGRVYRHEIPGGQLSNLRQQAIALGLGERFEAIEDMYTAANRILGRLVKVTPSSKVVGDLALAMVGMGVDPDEFAADPKSFDIPDSVIQFLSGELGNPPGGWPEPFRSKALEGRVVRPHVEELAAEDSAALEADSDTRRSTLNRLLFAGPTREFAATVEAYGDVSTLHTRDYLYGLVKGREHVVSLGKGVRLLVILQSISEADEKGLRTVTVLLNGQSRQLMVRDTSVESTVIVAEKADSADPNHIAAPFAGAVTPQVAVGDRIEVGGTVASIEAMKMEAGITSTVAGTVARLAISGTAQVQGGDLLMVIDPA</sequence>
<dbReference type="PROSITE" id="PS00867">
    <property type="entry name" value="CPSASE_2"/>
    <property type="match status" value="1"/>
</dbReference>
<dbReference type="CDD" id="cd06850">
    <property type="entry name" value="biotinyl_domain"/>
    <property type="match status" value="1"/>
</dbReference>
<dbReference type="InterPro" id="IPR005482">
    <property type="entry name" value="Biotin_COase_C"/>
</dbReference>
<keyword evidence="18" id="KW-0670">Pyruvate</keyword>
<evidence type="ECO:0000313" key="19">
    <source>
        <dbReference type="Proteomes" id="UP000323856"/>
    </source>
</evidence>
<dbReference type="Proteomes" id="UP000323856">
    <property type="component" value="Unassembled WGS sequence"/>
</dbReference>
<evidence type="ECO:0000256" key="6">
    <source>
        <dbReference type="ARBA" id="ARBA00022840"/>
    </source>
</evidence>
<feature type="region of interest" description="Disordered" evidence="13">
    <location>
        <begin position="480"/>
        <end position="521"/>
    </location>
</feature>
<feature type="binding site" evidence="11">
    <location>
        <position position="553"/>
    </location>
    <ligand>
        <name>Mn(2+)</name>
        <dbReference type="ChEBI" id="CHEBI:29035"/>
    </ligand>
</feature>
<evidence type="ECO:0000259" key="16">
    <source>
        <dbReference type="PROSITE" id="PS50979"/>
    </source>
</evidence>
<keyword evidence="7 8" id="KW-0092">Biotin</keyword>
<dbReference type="SUPFAM" id="SSF51569">
    <property type="entry name" value="Aldolase"/>
    <property type="match status" value="1"/>
</dbReference>
<feature type="modified residue" description="N6-carboxylysine" evidence="12">
    <location>
        <position position="723"/>
    </location>
</feature>
<feature type="binding site" evidence="10">
    <location>
        <position position="235"/>
    </location>
    <ligand>
        <name>ATP</name>
        <dbReference type="ChEBI" id="CHEBI:30616"/>
    </ligand>
</feature>
<dbReference type="EMBL" id="VOBL01000001">
    <property type="protein sequence ID" value="KAA0979615.1"/>
    <property type="molecule type" value="Genomic_DNA"/>
</dbReference>
<accession>A0A5B0EN32</accession>
<dbReference type="InterPro" id="IPR011761">
    <property type="entry name" value="ATP-grasp"/>
</dbReference>
<evidence type="ECO:0000256" key="8">
    <source>
        <dbReference type="PIRNR" id="PIRNR001594"/>
    </source>
</evidence>
<dbReference type="PIRSF" id="PIRSF001594">
    <property type="entry name" value="Pyruv_carbox"/>
    <property type="match status" value="1"/>
</dbReference>
<dbReference type="InterPro" id="IPR003379">
    <property type="entry name" value="Carboxylase_cons_dom"/>
</dbReference>
<feature type="binding site" evidence="10">
    <location>
        <position position="117"/>
    </location>
    <ligand>
        <name>ATP</name>
        <dbReference type="ChEBI" id="CHEBI:30616"/>
    </ligand>
</feature>
<comment type="caution">
    <text evidence="18">The sequence shown here is derived from an EMBL/GenBank/DDBJ whole genome shotgun (WGS) entry which is preliminary data.</text>
</comment>
<dbReference type="Gene3D" id="2.40.50.100">
    <property type="match status" value="1"/>
</dbReference>
<dbReference type="AlphaFoldDB" id="A0A5B0EN32"/>
<dbReference type="InterPro" id="IPR000089">
    <property type="entry name" value="Biotin_lipoyl"/>
</dbReference>
<dbReference type="InterPro" id="IPR005930">
    <property type="entry name" value="Pyruv_COase"/>
</dbReference>
<evidence type="ECO:0000256" key="3">
    <source>
        <dbReference type="ARBA" id="ARBA00022598"/>
    </source>
</evidence>